<feature type="domain" description="CdaR GGDEF-like" evidence="4">
    <location>
        <begin position="212"/>
        <end position="333"/>
    </location>
</feature>
<accession>A0A6L7ESV6</accession>
<dbReference type="Proteomes" id="UP000473325">
    <property type="component" value="Unassembled WGS sequence"/>
</dbReference>
<evidence type="ECO:0000313" key="6">
    <source>
        <dbReference type="Proteomes" id="UP000473325"/>
    </source>
</evidence>
<comment type="caution">
    <text evidence="5">The sequence shown here is derived from an EMBL/GenBank/DDBJ whole genome shotgun (WGS) entry which is preliminary data.</text>
</comment>
<organism evidence="5 6">
    <name type="scientific">Nocardioides flavescens</name>
    <dbReference type="NCBI Taxonomy" id="2691959"/>
    <lineage>
        <taxon>Bacteria</taxon>
        <taxon>Bacillati</taxon>
        <taxon>Actinomycetota</taxon>
        <taxon>Actinomycetes</taxon>
        <taxon>Propionibacteriales</taxon>
        <taxon>Nocardioidaceae</taxon>
        <taxon>Nocardioides</taxon>
    </lineage>
</organism>
<feature type="domain" description="PucR C-terminal helix-turn-helix" evidence="3">
    <location>
        <begin position="386"/>
        <end position="442"/>
    </location>
</feature>
<dbReference type="Gene3D" id="1.10.10.2840">
    <property type="entry name" value="PucR C-terminal helix-turn-helix domain"/>
    <property type="match status" value="1"/>
</dbReference>
<dbReference type="Pfam" id="PF13556">
    <property type="entry name" value="HTH_30"/>
    <property type="match status" value="1"/>
</dbReference>
<dbReference type="EMBL" id="WUEK01000002">
    <property type="protein sequence ID" value="MXG88646.1"/>
    <property type="molecule type" value="Genomic_DNA"/>
</dbReference>
<protein>
    <recommendedName>
        <fullName evidence="7">PucR family transcriptional regulator</fullName>
    </recommendedName>
</protein>
<dbReference type="PANTHER" id="PTHR33744">
    <property type="entry name" value="CARBOHYDRATE DIACID REGULATOR"/>
    <property type="match status" value="1"/>
</dbReference>
<proteinExistence type="inferred from homology"/>
<dbReference type="AlphaFoldDB" id="A0A6L7ESV6"/>
<sequence length="445" mass="46924">MSCDRSTSCTGCSSRCGGSRTARLGVPPSWPGSHPRRRSDRSRFGHVTAPIDETAPPFDVADRIAAAVGGPVIVEDASFRVIGYSAFVGPMDRGRTEAILGRRMPEAWQEHLAETGSLDRLLTSTDVVDLHSGPWEAHRRLITAFRAGDRVLGVAWVAEADEPLGDGAAAALRRAVDEATPPLLRHLERVDAQEQHLSRLAATLLDGLPGAPAAADRLGLARDGRFVVLAAALDTDTSPSGAPAPADRVVEHLRRCLESFRRLGASTPRGDGALALVALAPEEADAAATRLGQDALRLAGNGSLRTLRVALSTVGAGLAALPRLRDEASSACAVASRGGAVVAYADVEAEVLVADLVATLPAGTGLRGIDRLREADRDRADADLERTLRAYLASCGSASATAEALGVHVTTVRHRLRRVTEVSGLRLDRPEVRTACELVLRLPAR</sequence>
<keyword evidence="6" id="KW-1185">Reference proteome</keyword>
<dbReference type="Pfam" id="PF17853">
    <property type="entry name" value="GGDEF_2"/>
    <property type="match status" value="1"/>
</dbReference>
<dbReference type="InterPro" id="IPR051448">
    <property type="entry name" value="CdaR-like_regulators"/>
</dbReference>
<evidence type="ECO:0000259" key="4">
    <source>
        <dbReference type="Pfam" id="PF17853"/>
    </source>
</evidence>
<evidence type="ECO:0000256" key="1">
    <source>
        <dbReference type="ARBA" id="ARBA00006754"/>
    </source>
</evidence>
<dbReference type="InterPro" id="IPR042070">
    <property type="entry name" value="PucR_C-HTH_sf"/>
</dbReference>
<gene>
    <name evidence="5" type="ORF">GRQ65_03685</name>
</gene>
<dbReference type="PANTHER" id="PTHR33744:SF17">
    <property type="entry name" value="CONSERVED PROTEIN"/>
    <property type="match status" value="1"/>
</dbReference>
<evidence type="ECO:0000256" key="2">
    <source>
        <dbReference type="SAM" id="MobiDB-lite"/>
    </source>
</evidence>
<dbReference type="InterPro" id="IPR025736">
    <property type="entry name" value="PucR_C-HTH_dom"/>
</dbReference>
<evidence type="ECO:0000259" key="3">
    <source>
        <dbReference type="Pfam" id="PF13556"/>
    </source>
</evidence>
<evidence type="ECO:0000313" key="5">
    <source>
        <dbReference type="EMBL" id="MXG88646.1"/>
    </source>
</evidence>
<comment type="similarity">
    <text evidence="1">Belongs to the CdaR family.</text>
</comment>
<name>A0A6L7ESV6_9ACTN</name>
<dbReference type="InterPro" id="IPR041522">
    <property type="entry name" value="CdaR_GGDEF"/>
</dbReference>
<evidence type="ECO:0008006" key="7">
    <source>
        <dbReference type="Google" id="ProtNLM"/>
    </source>
</evidence>
<feature type="region of interest" description="Disordered" evidence="2">
    <location>
        <begin position="16"/>
        <end position="43"/>
    </location>
</feature>
<reference evidence="5 6" key="1">
    <citation type="submission" date="2019-12" db="EMBL/GenBank/DDBJ databases">
        <authorList>
            <person name="Kun Z."/>
        </authorList>
    </citation>
    <scope>NUCLEOTIDE SEQUENCE [LARGE SCALE GENOMIC DNA]</scope>
    <source>
        <strain evidence="5 6">YIM 123512</strain>
    </source>
</reference>